<dbReference type="InterPro" id="IPR020067">
    <property type="entry name" value="Frizzled_dom"/>
</dbReference>
<evidence type="ECO:0000256" key="4">
    <source>
        <dbReference type="SAM" id="SignalP"/>
    </source>
</evidence>
<dbReference type="PROSITE" id="PS50287">
    <property type="entry name" value="SRCR_2"/>
    <property type="match status" value="1"/>
</dbReference>
<accession>A0AA35SWK4</accession>
<dbReference type="AlphaFoldDB" id="A0AA35SWK4"/>
<dbReference type="PROSITE" id="PS50038">
    <property type="entry name" value="FZ"/>
    <property type="match status" value="1"/>
</dbReference>
<feature type="chain" id="PRO_5041326792" evidence="4">
    <location>
        <begin position="24"/>
        <end position="402"/>
    </location>
</feature>
<keyword evidence="7" id="KW-0675">Receptor</keyword>
<dbReference type="SMART" id="SM00202">
    <property type="entry name" value="SR"/>
    <property type="match status" value="1"/>
</dbReference>
<feature type="signal peptide" evidence="4">
    <location>
        <begin position="1"/>
        <end position="23"/>
    </location>
</feature>
<sequence length="402" mass="45075">MKSWNFLIFVTGALLNLKGEVLGCTTGDVRLAGTDKNYTGRVEFCNEGEWGTVCDNSWDDEDARVVCRQLGLPTKDEEVICDFEQAMPLENPPECSEKDTQSGPSEACVHRYGVRVPFYTISSPTPCDDLYEPGVDYIYVPLSRSKGIYSRLIKDIAAYGHFLLEDLVECYEIARRVLCRYYFPPSGNVTHFHPPVSVCPEQCRLIEQLCPEEWASVVKRFQDNDAIISGQGLQLIECDFPGRHLSPLPHCCSDLGLNTSLLLNNEEDEDTSTNIPILSPLYLGIGSAALVVLTALVAVPIILCSLRKWCQRPKRMVISKPQSHHRRRSVKTERIDIVVDEATHCYTQNDDALGSFKRKEGEPQVRRVLSGFIRQMSEDKLLIPKEHVHLVSIVGQGPNCSG</sequence>
<evidence type="ECO:0000313" key="8">
    <source>
        <dbReference type="Proteomes" id="UP001174909"/>
    </source>
</evidence>
<evidence type="ECO:0000256" key="3">
    <source>
        <dbReference type="SAM" id="Phobius"/>
    </source>
</evidence>
<keyword evidence="3" id="KW-0472">Membrane</keyword>
<dbReference type="SUPFAM" id="SSF56487">
    <property type="entry name" value="SRCR-like"/>
    <property type="match status" value="1"/>
</dbReference>
<dbReference type="Pfam" id="PF00530">
    <property type="entry name" value="SRCR"/>
    <property type="match status" value="1"/>
</dbReference>
<dbReference type="PANTHER" id="PTHR48071:SF18">
    <property type="entry name" value="DELETED IN MALIGNANT BRAIN TUMORS 1 PROTEIN-RELATED"/>
    <property type="match status" value="1"/>
</dbReference>
<name>A0AA35SWK4_GEOBA</name>
<dbReference type="Gene3D" id="3.10.250.10">
    <property type="entry name" value="SRCR-like domain"/>
    <property type="match status" value="1"/>
</dbReference>
<evidence type="ECO:0000259" key="6">
    <source>
        <dbReference type="PROSITE" id="PS50287"/>
    </source>
</evidence>
<protein>
    <submittedName>
        <fullName evidence="7">Scavenger receptor cysteine-rich domain superfamily protein</fullName>
    </submittedName>
</protein>
<proteinExistence type="predicted"/>
<dbReference type="GO" id="GO:0016020">
    <property type="term" value="C:membrane"/>
    <property type="evidence" value="ECO:0007669"/>
    <property type="project" value="InterPro"/>
</dbReference>
<keyword evidence="4" id="KW-0732">Signal</keyword>
<evidence type="ECO:0000313" key="7">
    <source>
        <dbReference type="EMBL" id="CAI8036667.1"/>
    </source>
</evidence>
<comment type="caution">
    <text evidence="2">Lacks conserved residue(s) required for the propagation of feature annotation.</text>
</comment>
<keyword evidence="8" id="KW-1185">Reference proteome</keyword>
<feature type="domain" description="SRCR" evidence="6">
    <location>
        <begin position="29"/>
        <end position="71"/>
    </location>
</feature>
<keyword evidence="1" id="KW-1015">Disulfide bond</keyword>
<organism evidence="7 8">
    <name type="scientific">Geodia barretti</name>
    <name type="common">Barrett's horny sponge</name>
    <dbReference type="NCBI Taxonomy" id="519541"/>
    <lineage>
        <taxon>Eukaryota</taxon>
        <taxon>Metazoa</taxon>
        <taxon>Porifera</taxon>
        <taxon>Demospongiae</taxon>
        <taxon>Heteroscleromorpha</taxon>
        <taxon>Tetractinellida</taxon>
        <taxon>Astrophorina</taxon>
        <taxon>Geodiidae</taxon>
        <taxon>Geodia</taxon>
    </lineage>
</organism>
<dbReference type="InterPro" id="IPR036772">
    <property type="entry name" value="SRCR-like_dom_sf"/>
</dbReference>
<gene>
    <name evidence="7" type="ORF">GBAR_LOCUS20523</name>
</gene>
<dbReference type="Gene3D" id="1.10.2000.10">
    <property type="entry name" value="Frizzled cysteine-rich domain"/>
    <property type="match status" value="1"/>
</dbReference>
<comment type="caution">
    <text evidence="7">The sequence shown here is derived from an EMBL/GenBank/DDBJ whole genome shotgun (WGS) entry which is preliminary data.</text>
</comment>
<dbReference type="EMBL" id="CASHTH010002886">
    <property type="protein sequence ID" value="CAI8036667.1"/>
    <property type="molecule type" value="Genomic_DNA"/>
</dbReference>
<dbReference type="InterPro" id="IPR036790">
    <property type="entry name" value="Frizzled_dom_sf"/>
</dbReference>
<dbReference type="InterPro" id="IPR001190">
    <property type="entry name" value="SRCR"/>
</dbReference>
<keyword evidence="3" id="KW-1133">Transmembrane helix</keyword>
<feature type="transmembrane region" description="Helical" evidence="3">
    <location>
        <begin position="281"/>
        <end position="306"/>
    </location>
</feature>
<feature type="domain" description="FZ" evidence="5">
    <location>
        <begin position="169"/>
        <end position="255"/>
    </location>
</feature>
<keyword evidence="3" id="KW-0812">Transmembrane</keyword>
<reference evidence="7" key="1">
    <citation type="submission" date="2023-03" db="EMBL/GenBank/DDBJ databases">
        <authorList>
            <person name="Steffen K."/>
            <person name="Cardenas P."/>
        </authorList>
    </citation>
    <scope>NUCLEOTIDE SEQUENCE</scope>
</reference>
<dbReference type="Proteomes" id="UP001174909">
    <property type="component" value="Unassembled WGS sequence"/>
</dbReference>
<dbReference type="PRINTS" id="PR00258">
    <property type="entry name" value="SPERACTRCPTR"/>
</dbReference>
<evidence type="ECO:0000259" key="5">
    <source>
        <dbReference type="PROSITE" id="PS50038"/>
    </source>
</evidence>
<evidence type="ECO:0000256" key="1">
    <source>
        <dbReference type="ARBA" id="ARBA00023157"/>
    </source>
</evidence>
<evidence type="ECO:0000256" key="2">
    <source>
        <dbReference type="PROSITE-ProRule" id="PRU00196"/>
    </source>
</evidence>
<dbReference type="PANTHER" id="PTHR48071">
    <property type="entry name" value="SRCR DOMAIN-CONTAINING PROTEIN"/>
    <property type="match status" value="1"/>
</dbReference>